<sequence length="104" mass="11968">MDGPLVESEGRSLGLNARLKKGEEKIRDIKLDSSSFRDRFHGNEEKRLLRVKTEKKEKKDLEFEMELSAGGKPVSGDKEDRNTEDLTGWVEKPTCKERSSLRIF</sequence>
<name>A0A2H6N0D1_9SAUR</name>
<feature type="region of interest" description="Disordered" evidence="1">
    <location>
        <begin position="67"/>
        <end position="88"/>
    </location>
</feature>
<protein>
    <submittedName>
        <fullName evidence="2">Uncharacterized protein</fullName>
    </submittedName>
</protein>
<dbReference type="AlphaFoldDB" id="A0A2H6N0D1"/>
<evidence type="ECO:0000313" key="2">
    <source>
        <dbReference type="EMBL" id="LAA21445.1"/>
    </source>
</evidence>
<feature type="compositionally biased region" description="Basic and acidic residues" evidence="1">
    <location>
        <begin position="75"/>
        <end position="84"/>
    </location>
</feature>
<reference evidence="2" key="2">
    <citation type="submission" date="2017-12" db="EMBL/GenBank/DDBJ databases">
        <title>Coralsnake Venomics: Analyses of Venom Gland Transcriptomes and Proteomes of Six Brazilian Taxa.</title>
        <authorList>
            <person name="Aird S.D."/>
            <person name="Jorge da Silva N."/>
            <person name="Qiu L."/>
            <person name="Villar-Briones A."/>
            <person name="Aparecida-Saddi V."/>
            <person name="Campos-Telles M.P."/>
            <person name="Grau M."/>
            <person name="Mikheyev A.S."/>
        </authorList>
    </citation>
    <scope>NUCLEOTIDE SEQUENCE</scope>
    <source>
        <tissue evidence="2">Venom_gland</tissue>
    </source>
</reference>
<accession>A0A2H6N0D1</accession>
<proteinExistence type="predicted"/>
<reference evidence="2" key="1">
    <citation type="submission" date="2017-07" db="EMBL/GenBank/DDBJ databases">
        <authorList>
            <person name="Mikheyev A."/>
            <person name="Grau M."/>
        </authorList>
    </citation>
    <scope>NUCLEOTIDE SEQUENCE</scope>
    <source>
        <tissue evidence="2">Venom_gland</tissue>
    </source>
</reference>
<dbReference type="EMBL" id="IACI01023385">
    <property type="protein sequence ID" value="LAA21445.1"/>
    <property type="molecule type" value="Transcribed_RNA"/>
</dbReference>
<organism evidence="2">
    <name type="scientific">Micrurus carvalhoi</name>
    <dbReference type="NCBI Taxonomy" id="3147026"/>
    <lineage>
        <taxon>Eukaryota</taxon>
        <taxon>Metazoa</taxon>
        <taxon>Chordata</taxon>
        <taxon>Craniata</taxon>
        <taxon>Vertebrata</taxon>
        <taxon>Euteleostomi</taxon>
        <taxon>Lepidosauria</taxon>
        <taxon>Squamata</taxon>
        <taxon>Bifurcata</taxon>
        <taxon>Unidentata</taxon>
        <taxon>Episquamata</taxon>
        <taxon>Toxicofera</taxon>
        <taxon>Serpentes</taxon>
        <taxon>Colubroidea</taxon>
        <taxon>Elapidae</taxon>
        <taxon>Elapinae</taxon>
        <taxon>Micrurus</taxon>
    </lineage>
</organism>
<evidence type="ECO:0000256" key="1">
    <source>
        <dbReference type="SAM" id="MobiDB-lite"/>
    </source>
</evidence>